<organism evidence="9 10">
    <name type="scientific">Candidatus Desantisbacteria bacterium CG_4_10_14_0_8_um_filter_48_22</name>
    <dbReference type="NCBI Taxonomy" id="1974543"/>
    <lineage>
        <taxon>Bacteria</taxon>
        <taxon>Candidatus Desantisiibacteriota</taxon>
    </lineage>
</organism>
<dbReference type="EC" id="2.5.1.78" evidence="3 8"/>
<dbReference type="Gene3D" id="3.40.50.960">
    <property type="entry name" value="Lumazine/riboflavin synthase"/>
    <property type="match status" value="1"/>
</dbReference>
<dbReference type="Pfam" id="PF00885">
    <property type="entry name" value="DMRL_synthase"/>
    <property type="match status" value="1"/>
</dbReference>
<feature type="binding site" evidence="8">
    <location>
        <position position="128"/>
    </location>
    <ligand>
        <name>(2S)-2-hydroxy-3-oxobutyl phosphate</name>
        <dbReference type="ChEBI" id="CHEBI:58830"/>
    </ligand>
</feature>
<comment type="pathway">
    <text evidence="1 8">Cofactor biosynthesis; riboflavin biosynthesis; riboflavin from 2-hydroxy-3-oxobutyl phosphate and 5-amino-6-(D-ribitylamino)uracil: step 1/2.</text>
</comment>
<feature type="active site" description="Proton donor" evidence="8">
    <location>
        <position position="89"/>
    </location>
</feature>
<comment type="caution">
    <text evidence="9">The sequence shown here is derived from an EMBL/GenBank/DDBJ whole genome shotgun (WGS) entry which is preliminary data.</text>
</comment>
<dbReference type="InterPro" id="IPR036467">
    <property type="entry name" value="LS/RS_sf"/>
</dbReference>
<dbReference type="GO" id="GO:0005829">
    <property type="term" value="C:cytosol"/>
    <property type="evidence" value="ECO:0007669"/>
    <property type="project" value="TreeGrafter"/>
</dbReference>
<evidence type="ECO:0000256" key="8">
    <source>
        <dbReference type="HAMAP-Rule" id="MF_00178"/>
    </source>
</evidence>
<dbReference type="NCBIfam" id="NF000812">
    <property type="entry name" value="PRK00061.1-4"/>
    <property type="match status" value="1"/>
</dbReference>
<reference evidence="10" key="1">
    <citation type="submission" date="2017-09" db="EMBL/GenBank/DDBJ databases">
        <title>Depth-based differentiation of microbial function through sediment-hosted aquifers and enrichment of novel symbionts in the deep terrestrial subsurface.</title>
        <authorList>
            <person name="Probst A.J."/>
            <person name="Ladd B."/>
            <person name="Jarett J.K."/>
            <person name="Geller-Mcgrath D.E."/>
            <person name="Sieber C.M.K."/>
            <person name="Emerson J.B."/>
            <person name="Anantharaman K."/>
            <person name="Thomas B.C."/>
            <person name="Malmstrom R."/>
            <person name="Stieglmeier M."/>
            <person name="Klingl A."/>
            <person name="Woyke T."/>
            <person name="Ryan C.M."/>
            <person name="Banfield J.F."/>
        </authorList>
    </citation>
    <scope>NUCLEOTIDE SEQUENCE [LARGE SCALE GENOMIC DNA]</scope>
</reference>
<name>A0A2M7S611_9BACT</name>
<dbReference type="UniPathway" id="UPA00275">
    <property type="reaction ID" value="UER00404"/>
</dbReference>
<dbReference type="PANTHER" id="PTHR21058">
    <property type="entry name" value="6,7-DIMETHYL-8-RIBITYLLUMAZINE SYNTHASE DMRL SYNTHASE LUMAZINE SYNTHASE"/>
    <property type="match status" value="1"/>
</dbReference>
<protein>
    <recommendedName>
        <fullName evidence="7 8">6,7-dimethyl-8-ribityllumazine synthase</fullName>
        <shortName evidence="8">DMRL synthase</shortName>
        <shortName evidence="8">LS</shortName>
        <shortName evidence="8">Lumazine synthase</shortName>
        <ecNumber evidence="3 8">2.5.1.78</ecNumber>
    </recommendedName>
</protein>
<dbReference type="AlphaFoldDB" id="A0A2M7S611"/>
<evidence type="ECO:0000256" key="7">
    <source>
        <dbReference type="ARBA" id="ARBA00072606"/>
    </source>
</evidence>
<dbReference type="CDD" id="cd09209">
    <property type="entry name" value="Lumazine_synthase-I"/>
    <property type="match status" value="1"/>
</dbReference>
<comment type="catalytic activity">
    <reaction evidence="6 8">
        <text>(2S)-2-hydroxy-3-oxobutyl phosphate + 5-amino-6-(D-ribitylamino)uracil = 6,7-dimethyl-8-(1-D-ribityl)lumazine + phosphate + 2 H2O + H(+)</text>
        <dbReference type="Rhea" id="RHEA:26152"/>
        <dbReference type="ChEBI" id="CHEBI:15377"/>
        <dbReference type="ChEBI" id="CHEBI:15378"/>
        <dbReference type="ChEBI" id="CHEBI:15934"/>
        <dbReference type="ChEBI" id="CHEBI:43474"/>
        <dbReference type="ChEBI" id="CHEBI:58201"/>
        <dbReference type="ChEBI" id="CHEBI:58830"/>
        <dbReference type="EC" id="2.5.1.78"/>
    </reaction>
</comment>
<feature type="binding site" evidence="8">
    <location>
        <position position="114"/>
    </location>
    <ligand>
        <name>5-amino-6-(D-ribitylamino)uracil</name>
        <dbReference type="ChEBI" id="CHEBI:15934"/>
    </ligand>
</feature>
<dbReference type="HAMAP" id="MF_00178">
    <property type="entry name" value="Lumazine_synth"/>
    <property type="match status" value="1"/>
</dbReference>
<comment type="function">
    <text evidence="8">Catalyzes the formation of 6,7-dimethyl-8-ribityllumazine by condensation of 5-amino-6-(D-ribitylamino)uracil with 3,4-dihydroxy-2-butanone 4-phosphate. This is the penultimate step in the biosynthesis of riboflavin.</text>
</comment>
<dbReference type="FunFam" id="3.40.50.960:FF:000001">
    <property type="entry name" value="6,7-dimethyl-8-ribityllumazine synthase"/>
    <property type="match status" value="1"/>
</dbReference>
<feature type="binding site" evidence="8">
    <location>
        <begin position="81"/>
        <end position="83"/>
    </location>
    <ligand>
        <name>5-amino-6-(D-ribitylamino)uracil</name>
        <dbReference type="ChEBI" id="CHEBI:15934"/>
    </ligand>
</feature>
<feature type="binding site" evidence="8">
    <location>
        <begin position="57"/>
        <end position="59"/>
    </location>
    <ligand>
        <name>5-amino-6-(D-ribitylamino)uracil</name>
        <dbReference type="ChEBI" id="CHEBI:15934"/>
    </ligand>
</feature>
<dbReference type="InterPro" id="IPR002180">
    <property type="entry name" value="LS/RS"/>
</dbReference>
<evidence type="ECO:0000256" key="3">
    <source>
        <dbReference type="ARBA" id="ARBA00012664"/>
    </source>
</evidence>
<gene>
    <name evidence="8" type="primary">ribH</name>
    <name evidence="9" type="ORF">COY52_10760</name>
</gene>
<proteinExistence type="inferred from homology"/>
<evidence type="ECO:0000313" key="9">
    <source>
        <dbReference type="EMBL" id="PIZ14899.1"/>
    </source>
</evidence>
<sequence length="155" mass="16742">MMKTYKGKLMGKGLTFGIVVSRFNEFVTARLLEGAVDCLERHGVESADIEVAWVPGSFEIPAVAMKLARSKKYSAVVCLGTLIRGDTAHFEYIAKEATQGIAEVSMQTGVPAIFGIITADTLDQAIQRAGTKEGNKGWQAALAAIEMANLYKELK</sequence>
<dbReference type="InterPro" id="IPR034964">
    <property type="entry name" value="LS"/>
</dbReference>
<dbReference type="Proteomes" id="UP000229307">
    <property type="component" value="Unassembled WGS sequence"/>
</dbReference>
<comment type="similarity">
    <text evidence="2 8">Belongs to the DMRL synthase family.</text>
</comment>
<evidence type="ECO:0000256" key="2">
    <source>
        <dbReference type="ARBA" id="ARBA00007424"/>
    </source>
</evidence>
<feature type="binding site" evidence="8">
    <location>
        <begin position="86"/>
        <end position="87"/>
    </location>
    <ligand>
        <name>(2S)-2-hydroxy-3-oxobutyl phosphate</name>
        <dbReference type="ChEBI" id="CHEBI:58830"/>
    </ligand>
</feature>
<dbReference type="EMBL" id="PFMR01000294">
    <property type="protein sequence ID" value="PIZ14899.1"/>
    <property type="molecule type" value="Genomic_DNA"/>
</dbReference>
<keyword evidence="5 8" id="KW-0808">Transferase</keyword>
<dbReference type="SUPFAM" id="SSF52121">
    <property type="entry name" value="Lumazine synthase"/>
    <property type="match status" value="1"/>
</dbReference>
<feature type="binding site" evidence="8">
    <location>
        <position position="23"/>
    </location>
    <ligand>
        <name>5-amino-6-(D-ribitylamino)uracil</name>
        <dbReference type="ChEBI" id="CHEBI:15934"/>
    </ligand>
</feature>
<dbReference type="NCBIfam" id="TIGR00114">
    <property type="entry name" value="lumazine-synth"/>
    <property type="match status" value="1"/>
</dbReference>
<dbReference type="GO" id="GO:0009231">
    <property type="term" value="P:riboflavin biosynthetic process"/>
    <property type="evidence" value="ECO:0007669"/>
    <property type="project" value="UniProtKB-UniRule"/>
</dbReference>
<dbReference type="PANTHER" id="PTHR21058:SF0">
    <property type="entry name" value="6,7-DIMETHYL-8-RIBITYLLUMAZINE SYNTHASE"/>
    <property type="match status" value="1"/>
</dbReference>
<evidence type="ECO:0000313" key="10">
    <source>
        <dbReference type="Proteomes" id="UP000229307"/>
    </source>
</evidence>
<accession>A0A2M7S611</accession>
<dbReference type="GO" id="GO:0009349">
    <property type="term" value="C:riboflavin synthase complex"/>
    <property type="evidence" value="ECO:0007669"/>
    <property type="project" value="UniProtKB-UniRule"/>
</dbReference>
<evidence type="ECO:0000256" key="6">
    <source>
        <dbReference type="ARBA" id="ARBA00048785"/>
    </source>
</evidence>
<keyword evidence="4 8" id="KW-0686">Riboflavin biosynthesis</keyword>
<evidence type="ECO:0000256" key="1">
    <source>
        <dbReference type="ARBA" id="ARBA00004917"/>
    </source>
</evidence>
<evidence type="ECO:0000256" key="5">
    <source>
        <dbReference type="ARBA" id="ARBA00022679"/>
    </source>
</evidence>
<evidence type="ECO:0000256" key="4">
    <source>
        <dbReference type="ARBA" id="ARBA00022619"/>
    </source>
</evidence>
<dbReference type="GO" id="GO:0000906">
    <property type="term" value="F:6,7-dimethyl-8-ribityllumazine synthase activity"/>
    <property type="evidence" value="ECO:0007669"/>
    <property type="project" value="UniProtKB-UniRule"/>
</dbReference>